<dbReference type="RefSeq" id="WP_194557298.1">
    <property type="nucleotide sequence ID" value="NZ_JADKMY010000004.1"/>
</dbReference>
<keyword evidence="3" id="KW-1185">Reference proteome</keyword>
<feature type="compositionally biased region" description="Acidic residues" evidence="1">
    <location>
        <begin position="90"/>
        <end position="100"/>
    </location>
</feature>
<gene>
    <name evidence="2" type="ORF">IRY30_09940</name>
</gene>
<proteinExistence type="predicted"/>
<sequence length="125" mass="14315">MATRNQRQEAQKRARKKQEEDRKRLEQELRLKRKATEDAWVAIMDVDRVKYAAGQALGVLLEFGQSREDLMEEFELSRADLNTFLKAEPVDDDQDDESADSDGSSVSDDEESSDADHSSEQSNNY</sequence>
<evidence type="ECO:0000313" key="3">
    <source>
        <dbReference type="Proteomes" id="UP000635902"/>
    </source>
</evidence>
<feature type="region of interest" description="Disordered" evidence="1">
    <location>
        <begin position="1"/>
        <end position="23"/>
    </location>
</feature>
<evidence type="ECO:0000256" key="1">
    <source>
        <dbReference type="SAM" id="MobiDB-lite"/>
    </source>
</evidence>
<accession>A0ABR9ZLR7</accession>
<reference evidence="2 3" key="1">
    <citation type="submission" date="2020-10" db="EMBL/GenBank/DDBJ databases">
        <title>Novel species in genus Corynebacterium.</title>
        <authorList>
            <person name="Zhang G."/>
        </authorList>
    </citation>
    <scope>NUCLEOTIDE SEQUENCE [LARGE SCALE GENOMIC DNA]</scope>
    <source>
        <strain evidence="2 3">DSM 45110</strain>
    </source>
</reference>
<dbReference type="EMBL" id="JADKMY010000004">
    <property type="protein sequence ID" value="MBF4554390.1"/>
    <property type="molecule type" value="Genomic_DNA"/>
</dbReference>
<feature type="region of interest" description="Disordered" evidence="1">
    <location>
        <begin position="85"/>
        <end position="125"/>
    </location>
</feature>
<dbReference type="Proteomes" id="UP000635902">
    <property type="component" value="Unassembled WGS sequence"/>
</dbReference>
<name>A0ABR9ZLR7_9CORY</name>
<evidence type="ECO:0000313" key="2">
    <source>
        <dbReference type="EMBL" id="MBF4554390.1"/>
    </source>
</evidence>
<organism evidence="2 3">
    <name type="scientific">Corynebacterium suicordis DSM 45110</name>
    <dbReference type="NCBI Taxonomy" id="1121369"/>
    <lineage>
        <taxon>Bacteria</taxon>
        <taxon>Bacillati</taxon>
        <taxon>Actinomycetota</taxon>
        <taxon>Actinomycetes</taxon>
        <taxon>Mycobacteriales</taxon>
        <taxon>Corynebacteriaceae</taxon>
        <taxon>Corynebacterium</taxon>
    </lineage>
</organism>
<protein>
    <submittedName>
        <fullName evidence="2">Uncharacterized protein</fullName>
    </submittedName>
</protein>
<comment type="caution">
    <text evidence="2">The sequence shown here is derived from an EMBL/GenBank/DDBJ whole genome shotgun (WGS) entry which is preliminary data.</text>
</comment>